<proteinExistence type="predicted"/>
<dbReference type="InterPro" id="IPR042099">
    <property type="entry name" value="ANL_N_sf"/>
</dbReference>
<dbReference type="InterPro" id="IPR020845">
    <property type="entry name" value="AMP-binding_CS"/>
</dbReference>
<dbReference type="EMBL" id="NCUD01000041">
    <property type="protein sequence ID" value="ORO41105.1"/>
    <property type="molecule type" value="Genomic_DNA"/>
</dbReference>
<dbReference type="Pfam" id="PF00501">
    <property type="entry name" value="AMP-binding"/>
    <property type="match status" value="1"/>
</dbReference>
<dbReference type="Gene3D" id="3.30.300.30">
    <property type="match status" value="1"/>
</dbReference>
<dbReference type="AlphaFoldDB" id="A0A1X1G2S5"/>
<dbReference type="PANTHER" id="PTHR45527">
    <property type="entry name" value="NONRIBOSOMAL PEPTIDE SYNTHETASE"/>
    <property type="match status" value="1"/>
</dbReference>
<dbReference type="CDD" id="cd05930">
    <property type="entry name" value="A_NRPS"/>
    <property type="match status" value="1"/>
</dbReference>
<sequence length="994" mass="114541">MIEMLMDMLGTIRETDPSRTAIKDNTRVLSYCEVDTITNIVANQIVRKIGVNQRVAVILPHGINQILAMIAILKSNNCYVPIDYSLNGDKIKKIYSSTQAVMYISDKNIPYVSKTNFLDVSEFITKKSDEKLPIENPFIYLREREAYILHTSGSTGEPKGVIVSIANLDYIIRNLNTITPAVEESRYLFSTPYSFDVSITEMLGWIVSGSSVYCLDLSVPSNYKCLAEIIFKNKITHLAFSPAAFLAFIERLEQPILQKLDSTIKYVVIAGEKFNLSIYRLWKRNKLNFKLINAYGPTETTIYATAHIITKDETEDIPIGVPLEGVKYIIKSNGTHNYGELYIGGKGVSKGYTNTSLNNERFPVIDGDRYYSTGDIVYYKNGSLYYVGRKDNQIQRNGIRIELGEIEKGIESNSKVIQVLVLQIEKQIVAFYTGYISPQNLKRFCLKNISKYMIPNSFIKVEQFPMTVNRKIDKTFLKEIFKERNQNNLVSAADYNNLSDDEVQILKLVSKKLNISITKLDISKDFFENGGDSLSLFTFILDLEDYYGVSIPMDDIYGKKLYDLIRELKGNIKRKLHVEKTDNLLDMRNEDFYSKTEIKFLYDSYLRNTNKVISKFQAIHCQRIYYYDNYRNILTSTFEYKNCSIEKIKSVVQQVIASNSLLHSKISVDEKRMDFEIVKPNLDIPVLKVSNQSELTYLEDLLEDVGEDMIPTSRNQGGQLAMPIIISNGLNGKIIIQMDHSISDLSSISIIKKQIGRLVSGIEDTLTNDENYKYYCEKIREINKKDSLEKNQYHHLLLKESKKIKHHTKFLSDTLNSLSIIHAPDYSNIDSILYISFKISKKLCKASGNSTLIISTIFNNRDLKALNLQNTIGDCHSSKYLIYREEDTFEEYKKRNFPLFISEDDNVIYYRPGFIFNEFYPNVSNWRQEIKKKLASISLVSLNFIGIISEQKKKQYLDSFSDISEFLGKHPRIYITSFRYKNQFYILSNKKIDL</sequence>
<dbReference type="GO" id="GO:0043041">
    <property type="term" value="P:amino acid activation for nonribosomal peptide biosynthetic process"/>
    <property type="evidence" value="ECO:0007669"/>
    <property type="project" value="TreeGrafter"/>
</dbReference>
<gene>
    <name evidence="3" type="ORF">B7728_02450</name>
    <name evidence="2" type="ORF">STO1_007560</name>
</gene>
<dbReference type="InterPro" id="IPR000873">
    <property type="entry name" value="AMP-dep_synth/lig_dom"/>
</dbReference>
<feature type="domain" description="Carrier" evidence="1">
    <location>
        <begin position="496"/>
        <end position="576"/>
    </location>
</feature>
<organism evidence="3 4">
    <name type="scientific">Streptococcus oralis subsp. tigurinus</name>
    <dbReference type="NCBI Taxonomy" id="1077464"/>
    <lineage>
        <taxon>Bacteria</taxon>
        <taxon>Bacillati</taxon>
        <taxon>Bacillota</taxon>
        <taxon>Bacilli</taxon>
        <taxon>Lactobacillales</taxon>
        <taxon>Streptococcaceae</taxon>
        <taxon>Streptococcus</taxon>
    </lineage>
</organism>
<reference evidence="3 4" key="1">
    <citation type="journal article" date="2016" name="Eur. J. Clin. Microbiol. Infect. Dis.">
        <title>Whole genome sequencing as a tool for phylogenetic analysis of clinical strains of Mitis group streptococci.</title>
        <authorList>
            <person name="Rasmussen L.H."/>
            <person name="Dargis R."/>
            <person name="Hojholt K."/>
            <person name="Christensen J.J."/>
            <person name="Skovgaard O."/>
            <person name="Justesen U.S."/>
            <person name="Rosenvinge F.S."/>
            <person name="Moser C."/>
            <person name="Lukjancenko O."/>
            <person name="Rasmussen S."/>
            <person name="Nielsen X.C."/>
        </authorList>
    </citation>
    <scope>NUCLEOTIDE SEQUENCE [LARGE SCALE GENOMIC DNA]</scope>
    <source>
        <strain evidence="3 4">OD_339823_10</strain>
    </source>
</reference>
<dbReference type="PROSITE" id="PS00455">
    <property type="entry name" value="AMP_BINDING"/>
    <property type="match status" value="1"/>
</dbReference>
<dbReference type="GO" id="GO:0031177">
    <property type="term" value="F:phosphopantetheine binding"/>
    <property type="evidence" value="ECO:0007669"/>
    <property type="project" value="TreeGrafter"/>
</dbReference>
<evidence type="ECO:0000259" key="1">
    <source>
        <dbReference type="PROSITE" id="PS50075"/>
    </source>
</evidence>
<evidence type="ECO:0000313" key="2">
    <source>
        <dbReference type="EMBL" id="BBA08360.1"/>
    </source>
</evidence>
<dbReference type="SUPFAM" id="SSF56801">
    <property type="entry name" value="Acetyl-CoA synthetase-like"/>
    <property type="match status" value="1"/>
</dbReference>
<reference evidence="2 5" key="3">
    <citation type="submission" date="2017-07" db="EMBL/GenBank/DDBJ databases">
        <title>Whole genome sequence of Streptococcus tigurinus, strain osk_001, isolated from post-mortem material.</title>
        <authorList>
            <person name="Yoshizawa H."/>
            <person name="Motooka D."/>
            <person name="Katada R."/>
            <person name="Matsumoto Y."/>
            <person name="Nakamura S."/>
            <person name="Morii E."/>
            <person name="Iida T."/>
            <person name="Matsumoto H."/>
        </authorList>
    </citation>
    <scope>NUCLEOTIDE SEQUENCE [LARGE SCALE GENOMIC DNA]</scope>
    <source>
        <strain evidence="5">osk_001</strain>
        <strain evidence="2">Osk_001</strain>
    </source>
</reference>
<dbReference type="SUPFAM" id="SSF47336">
    <property type="entry name" value="ACP-like"/>
    <property type="match status" value="1"/>
</dbReference>
<name>A0A1X1G2S5_STROR</name>
<dbReference type="InterPro" id="IPR045851">
    <property type="entry name" value="AMP-bd_C_sf"/>
</dbReference>
<dbReference type="PROSITE" id="PS50075">
    <property type="entry name" value="CARRIER"/>
    <property type="match status" value="1"/>
</dbReference>
<dbReference type="Pfam" id="PF00550">
    <property type="entry name" value="PP-binding"/>
    <property type="match status" value="1"/>
</dbReference>
<dbReference type="InterPro" id="IPR009081">
    <property type="entry name" value="PP-bd_ACP"/>
</dbReference>
<dbReference type="GO" id="GO:0044550">
    <property type="term" value="P:secondary metabolite biosynthetic process"/>
    <property type="evidence" value="ECO:0007669"/>
    <property type="project" value="TreeGrafter"/>
</dbReference>
<dbReference type="RefSeq" id="WP_037612950.1">
    <property type="nucleotide sequence ID" value="NZ_AP018338.1"/>
</dbReference>
<reference evidence="3" key="2">
    <citation type="submission" date="2017-04" db="EMBL/GenBank/DDBJ databases">
        <authorList>
            <person name="Afonso C.L."/>
            <person name="Miller P.J."/>
            <person name="Scott M.A."/>
            <person name="Spackman E."/>
            <person name="Goraichik I."/>
            <person name="Dimitrov K.M."/>
            <person name="Suarez D.L."/>
            <person name="Swayne D.E."/>
        </authorList>
    </citation>
    <scope>NUCLEOTIDE SEQUENCE</scope>
    <source>
        <strain evidence="3">OD_339823_10</strain>
    </source>
</reference>
<evidence type="ECO:0000313" key="3">
    <source>
        <dbReference type="EMBL" id="ORO41105.1"/>
    </source>
</evidence>
<dbReference type="PANTHER" id="PTHR45527:SF1">
    <property type="entry name" value="FATTY ACID SYNTHASE"/>
    <property type="match status" value="1"/>
</dbReference>
<dbReference type="EMBL" id="AP018338">
    <property type="protein sequence ID" value="BBA08360.1"/>
    <property type="molecule type" value="Genomic_DNA"/>
</dbReference>
<protein>
    <submittedName>
        <fullName evidence="3">AMP-binding protein</fullName>
    </submittedName>
</protein>
<dbReference type="Proteomes" id="UP000218665">
    <property type="component" value="Chromosome"/>
</dbReference>
<evidence type="ECO:0000313" key="4">
    <source>
        <dbReference type="Proteomes" id="UP000193633"/>
    </source>
</evidence>
<evidence type="ECO:0000313" key="5">
    <source>
        <dbReference type="Proteomes" id="UP000218665"/>
    </source>
</evidence>
<dbReference type="Gene3D" id="3.40.50.12780">
    <property type="entry name" value="N-terminal domain of ligase-like"/>
    <property type="match status" value="1"/>
</dbReference>
<dbReference type="GO" id="GO:0005737">
    <property type="term" value="C:cytoplasm"/>
    <property type="evidence" value="ECO:0007669"/>
    <property type="project" value="TreeGrafter"/>
</dbReference>
<dbReference type="InterPro" id="IPR036736">
    <property type="entry name" value="ACP-like_sf"/>
</dbReference>
<accession>A0A1X1G2S5</accession>
<dbReference type="Proteomes" id="UP000193633">
    <property type="component" value="Unassembled WGS sequence"/>
</dbReference>
<dbReference type="Gene3D" id="1.10.1200.10">
    <property type="entry name" value="ACP-like"/>
    <property type="match status" value="1"/>
</dbReference>